<reference evidence="6" key="1">
    <citation type="submission" date="2020-02" db="EMBL/GenBank/DDBJ databases">
        <authorList>
            <person name="Meier V. D."/>
        </authorList>
    </citation>
    <scope>NUCLEOTIDE SEQUENCE</scope>
    <source>
        <strain evidence="6">AVDCRST_MAG50</strain>
    </source>
</reference>
<dbReference type="InterPro" id="IPR044878">
    <property type="entry name" value="UbiA_sf"/>
</dbReference>
<evidence type="ECO:0000256" key="1">
    <source>
        <dbReference type="ARBA" id="ARBA00004141"/>
    </source>
</evidence>
<evidence type="ECO:0000313" key="6">
    <source>
        <dbReference type="EMBL" id="CAA9217082.1"/>
    </source>
</evidence>
<evidence type="ECO:0000256" key="3">
    <source>
        <dbReference type="ARBA" id="ARBA00022989"/>
    </source>
</evidence>
<dbReference type="GO" id="GO:0016020">
    <property type="term" value="C:membrane"/>
    <property type="evidence" value="ECO:0007669"/>
    <property type="project" value="UniProtKB-SubCell"/>
</dbReference>
<feature type="transmembrane region" description="Helical" evidence="5">
    <location>
        <begin position="126"/>
        <end position="146"/>
    </location>
</feature>
<feature type="transmembrane region" description="Helical" evidence="5">
    <location>
        <begin position="152"/>
        <end position="174"/>
    </location>
</feature>
<comment type="subcellular location">
    <subcellularLocation>
        <location evidence="1">Membrane</location>
        <topology evidence="1">Multi-pass membrane protein</topology>
    </subcellularLocation>
</comment>
<protein>
    <recommendedName>
        <fullName evidence="7">1,4-dihydroxy-2-naphthoate polyprenyltransferase</fullName>
    </recommendedName>
</protein>
<sequence>MVALLRASHLQPTLAVTLIATALAVAAGRGAGSVWVCLAVLAGQLSVGWSNDYVDRHRDGIAGRLDKPIPSGRVPAALVRTSAAAAALACVPLSLLSGWRAGFVHLGAVGVAWSYNIWLKSTVASVLAYALAFGALPAFVSLGLPGRPWPPAWSVVAAGLLGSGAHFVNTLPDLAEDERTGVRGLPHRIGPRRSLFLGAGLLATATLVLAIAPAAPLDLLGTMLVVVSLGAVLGVIVTASTARPRAAWTLTLCAAGLSVSAFLASGTELAG</sequence>
<evidence type="ECO:0008006" key="7">
    <source>
        <dbReference type="Google" id="ProtNLM"/>
    </source>
</evidence>
<keyword evidence="3 5" id="KW-1133">Transmembrane helix</keyword>
<evidence type="ECO:0000256" key="5">
    <source>
        <dbReference type="SAM" id="Phobius"/>
    </source>
</evidence>
<organism evidence="6">
    <name type="scientific">uncultured Acidimicrobiales bacterium</name>
    <dbReference type="NCBI Taxonomy" id="310071"/>
    <lineage>
        <taxon>Bacteria</taxon>
        <taxon>Bacillati</taxon>
        <taxon>Actinomycetota</taxon>
        <taxon>Acidimicrobiia</taxon>
        <taxon>Acidimicrobiales</taxon>
        <taxon>environmental samples</taxon>
    </lineage>
</organism>
<dbReference type="Gene3D" id="1.10.357.140">
    <property type="entry name" value="UbiA prenyltransferase"/>
    <property type="match status" value="1"/>
</dbReference>
<keyword evidence="4 5" id="KW-0472">Membrane</keyword>
<gene>
    <name evidence="6" type="ORF">AVDCRST_MAG50-294</name>
</gene>
<dbReference type="InterPro" id="IPR000537">
    <property type="entry name" value="UbiA_prenyltransferase"/>
</dbReference>
<dbReference type="CDD" id="cd13956">
    <property type="entry name" value="PT_UbiA"/>
    <property type="match status" value="1"/>
</dbReference>
<name>A0A6J4H7P1_9ACTN</name>
<keyword evidence="2 5" id="KW-0812">Transmembrane</keyword>
<dbReference type="AlphaFoldDB" id="A0A6J4H7P1"/>
<feature type="transmembrane region" description="Helical" evidence="5">
    <location>
        <begin position="246"/>
        <end position="265"/>
    </location>
</feature>
<accession>A0A6J4H7P1</accession>
<evidence type="ECO:0000256" key="2">
    <source>
        <dbReference type="ARBA" id="ARBA00022692"/>
    </source>
</evidence>
<proteinExistence type="predicted"/>
<feature type="transmembrane region" description="Helical" evidence="5">
    <location>
        <begin position="219"/>
        <end position="239"/>
    </location>
</feature>
<evidence type="ECO:0000256" key="4">
    <source>
        <dbReference type="ARBA" id="ARBA00023136"/>
    </source>
</evidence>
<dbReference type="Pfam" id="PF01040">
    <property type="entry name" value="UbiA"/>
    <property type="match status" value="1"/>
</dbReference>
<dbReference type="EMBL" id="CADCTF010000018">
    <property type="protein sequence ID" value="CAA9217082.1"/>
    <property type="molecule type" value="Genomic_DNA"/>
</dbReference>
<dbReference type="GO" id="GO:0016765">
    <property type="term" value="F:transferase activity, transferring alkyl or aryl (other than methyl) groups"/>
    <property type="evidence" value="ECO:0007669"/>
    <property type="project" value="InterPro"/>
</dbReference>
<feature type="transmembrane region" description="Helical" evidence="5">
    <location>
        <begin position="195"/>
        <end position="213"/>
    </location>
</feature>